<dbReference type="eggNOG" id="KOG3002">
    <property type="taxonomic scope" value="Eukaryota"/>
</dbReference>
<dbReference type="GeneID" id="103122361"/>
<evidence type="ECO:0000256" key="10">
    <source>
        <dbReference type="RuleBase" id="RU201113"/>
    </source>
</evidence>
<reference evidence="14" key="1">
    <citation type="submission" date="2025-08" db="UniProtKB">
        <authorList>
            <consortium name="RefSeq"/>
        </authorList>
    </citation>
    <scope>IDENTIFICATION</scope>
</reference>
<evidence type="ECO:0000256" key="2">
    <source>
        <dbReference type="ARBA" id="ARBA00004906"/>
    </source>
</evidence>
<dbReference type="RefSeq" id="XP_007533018.1">
    <property type="nucleotide sequence ID" value="XM_007532956.2"/>
</dbReference>
<evidence type="ECO:0000256" key="1">
    <source>
        <dbReference type="ARBA" id="ARBA00000900"/>
    </source>
</evidence>
<evidence type="ECO:0000313" key="13">
    <source>
        <dbReference type="Proteomes" id="UP001652624"/>
    </source>
</evidence>
<dbReference type="InParanoid" id="A0A1S3ACX7"/>
<dbReference type="Pfam" id="PF03145">
    <property type="entry name" value="Sina_TRAF"/>
    <property type="match status" value="1"/>
</dbReference>
<dbReference type="InterPro" id="IPR013083">
    <property type="entry name" value="Znf_RING/FYVE/PHD"/>
</dbReference>
<dbReference type="CDD" id="cd03829">
    <property type="entry name" value="Sina"/>
    <property type="match status" value="1"/>
</dbReference>
<dbReference type="UniPathway" id="UPA00143"/>
<comment type="function">
    <text evidence="10">E3 ubiquitin-protein ligase that mediates ubiquitination and subsequent proteasomal degradation of target proteins. E3 ubiquitin ligases accept ubiquitin from an E2 ubiquitin-conjugating enzyme in the form of a thioester and then directly transfers the ubiquitin to targeted substrates.</text>
</comment>
<evidence type="ECO:0000256" key="7">
    <source>
        <dbReference type="ARBA" id="ARBA00022786"/>
    </source>
</evidence>
<dbReference type="GO" id="GO:0043161">
    <property type="term" value="P:proteasome-mediated ubiquitin-dependent protein catabolic process"/>
    <property type="evidence" value="ECO:0007669"/>
    <property type="project" value="TreeGrafter"/>
</dbReference>
<comment type="domain">
    <text evidence="10">The SBD domain (substrate-binding domain) mediates the interaction with substrate proteins. It is related to the TRAF family.</text>
</comment>
<dbReference type="PROSITE" id="PS51081">
    <property type="entry name" value="ZF_SIAH"/>
    <property type="match status" value="1"/>
</dbReference>
<accession>A0A1S3ACX7</accession>
<dbReference type="InterPro" id="IPR049548">
    <property type="entry name" value="Sina-like_RING"/>
</dbReference>
<organism evidence="13 14">
    <name type="scientific">Erinaceus europaeus</name>
    <name type="common">Western European hedgehog</name>
    <dbReference type="NCBI Taxonomy" id="9365"/>
    <lineage>
        <taxon>Eukaryota</taxon>
        <taxon>Metazoa</taxon>
        <taxon>Chordata</taxon>
        <taxon>Craniata</taxon>
        <taxon>Vertebrata</taxon>
        <taxon>Euteleostomi</taxon>
        <taxon>Mammalia</taxon>
        <taxon>Eutheria</taxon>
        <taxon>Laurasiatheria</taxon>
        <taxon>Eulipotyphla</taxon>
        <taxon>Erinaceidae</taxon>
        <taxon>Erinaceinae</taxon>
        <taxon>Erinaceus</taxon>
    </lineage>
</organism>
<dbReference type="PROSITE" id="PS50089">
    <property type="entry name" value="ZF_RING_2"/>
    <property type="match status" value="1"/>
</dbReference>
<dbReference type="GO" id="GO:0016567">
    <property type="term" value="P:protein ubiquitination"/>
    <property type="evidence" value="ECO:0007669"/>
    <property type="project" value="UniProtKB-UniPathway"/>
</dbReference>
<dbReference type="InterPro" id="IPR004162">
    <property type="entry name" value="SINA-like_animal"/>
</dbReference>
<comment type="domain">
    <text evidence="10">The RING-type zinc finger domain is essential for ubiquitin ligase activity.</text>
</comment>
<dbReference type="Proteomes" id="UP001652624">
    <property type="component" value="Chromosome X"/>
</dbReference>
<dbReference type="InterPro" id="IPR018121">
    <property type="entry name" value="7-in-absentia-prot_TRAF-dom"/>
</dbReference>
<keyword evidence="4" id="KW-0808">Transferase</keyword>
<evidence type="ECO:0000259" key="11">
    <source>
        <dbReference type="PROSITE" id="PS50089"/>
    </source>
</evidence>
<evidence type="ECO:0000256" key="9">
    <source>
        <dbReference type="PROSITE-ProRule" id="PRU00455"/>
    </source>
</evidence>
<dbReference type="OrthoDB" id="941555at2759"/>
<keyword evidence="13" id="KW-1185">Reference proteome</keyword>
<feature type="domain" description="RING-type" evidence="11">
    <location>
        <begin position="43"/>
        <end position="78"/>
    </location>
</feature>
<dbReference type="FunFam" id="2.60.210.10:FF:000002">
    <property type="entry name" value="E3 ubiquitin-protein ligase"/>
    <property type="match status" value="1"/>
</dbReference>
<dbReference type="GO" id="GO:0031624">
    <property type="term" value="F:ubiquitin conjugating enzyme binding"/>
    <property type="evidence" value="ECO:0007669"/>
    <property type="project" value="TreeGrafter"/>
</dbReference>
<dbReference type="Pfam" id="PF21361">
    <property type="entry name" value="Sina_ZnF"/>
    <property type="match status" value="1"/>
</dbReference>
<name>A0A1S3ACX7_ERIEU</name>
<evidence type="ECO:0000256" key="5">
    <source>
        <dbReference type="ARBA" id="ARBA00022723"/>
    </source>
</evidence>
<dbReference type="Gene3D" id="3.30.40.10">
    <property type="entry name" value="Zinc/RING finger domain, C3HC4 (zinc finger)"/>
    <property type="match status" value="2"/>
</dbReference>
<dbReference type="Gene3D" id="2.60.210.10">
    <property type="entry name" value="Apoptosis, Tumor Necrosis Factor Receptor Associated Protein 2, Chain A"/>
    <property type="match status" value="1"/>
</dbReference>
<comment type="similarity">
    <text evidence="3 10">Belongs to the SINA (Seven in absentia) family.</text>
</comment>
<dbReference type="GO" id="GO:0061630">
    <property type="term" value="F:ubiquitin protein ligase activity"/>
    <property type="evidence" value="ECO:0007669"/>
    <property type="project" value="UniProtKB-EC"/>
</dbReference>
<evidence type="ECO:0000256" key="3">
    <source>
        <dbReference type="ARBA" id="ARBA00009119"/>
    </source>
</evidence>
<comment type="pathway">
    <text evidence="2 10">Protein modification; protein ubiquitination.</text>
</comment>
<dbReference type="Pfam" id="PF21362">
    <property type="entry name" value="Sina_RING"/>
    <property type="match status" value="1"/>
</dbReference>
<keyword evidence="7 10" id="KW-0833">Ubl conjugation pathway</keyword>
<dbReference type="SUPFAM" id="SSF49599">
    <property type="entry name" value="TRAF domain-like"/>
    <property type="match status" value="1"/>
</dbReference>
<keyword evidence="8 10" id="KW-0862">Zinc</keyword>
<dbReference type="EC" id="2.3.2.27" evidence="10"/>
<comment type="catalytic activity">
    <reaction evidence="1 10">
        <text>S-ubiquitinyl-[E2 ubiquitin-conjugating enzyme]-L-cysteine + [acceptor protein]-L-lysine = [E2 ubiquitin-conjugating enzyme]-L-cysteine + N(6)-ubiquitinyl-[acceptor protein]-L-lysine.</text>
        <dbReference type="EC" id="2.3.2.27"/>
    </reaction>
</comment>
<dbReference type="AlphaFoldDB" id="A0A1S3ACX7"/>
<keyword evidence="5 10" id="KW-0479">Metal-binding</keyword>
<evidence type="ECO:0000256" key="4">
    <source>
        <dbReference type="ARBA" id="ARBA00022679"/>
    </source>
</evidence>
<dbReference type="InterPro" id="IPR008974">
    <property type="entry name" value="TRAF-like"/>
</dbReference>
<dbReference type="GO" id="GO:0005737">
    <property type="term" value="C:cytoplasm"/>
    <property type="evidence" value="ECO:0007669"/>
    <property type="project" value="InterPro"/>
</dbReference>
<evidence type="ECO:0000256" key="6">
    <source>
        <dbReference type="ARBA" id="ARBA00022771"/>
    </source>
</evidence>
<evidence type="ECO:0000256" key="8">
    <source>
        <dbReference type="ARBA" id="ARBA00022833"/>
    </source>
</evidence>
<evidence type="ECO:0000259" key="12">
    <source>
        <dbReference type="PROSITE" id="PS51081"/>
    </source>
</evidence>
<dbReference type="InterPro" id="IPR013010">
    <property type="entry name" value="Znf_SIAH"/>
</dbReference>
<evidence type="ECO:0000313" key="14">
    <source>
        <dbReference type="RefSeq" id="XP_007533018.1"/>
    </source>
</evidence>
<dbReference type="InterPro" id="IPR001841">
    <property type="entry name" value="Znf_RING"/>
</dbReference>
<feature type="domain" description="SIAH-type" evidence="12">
    <location>
        <begin position="95"/>
        <end position="155"/>
    </location>
</feature>
<dbReference type="FunFam" id="3.30.40.10:FF:000041">
    <property type="entry name" value="E3 ubiquitin-protein ligase SINAT3"/>
    <property type="match status" value="1"/>
</dbReference>
<dbReference type="GO" id="GO:0030154">
    <property type="term" value="P:cell differentiation"/>
    <property type="evidence" value="ECO:0007669"/>
    <property type="project" value="UniProtKB-ARBA"/>
</dbReference>
<protein>
    <recommendedName>
        <fullName evidence="10">E3 ubiquitin-protein ligase</fullName>
        <ecNumber evidence="10">2.3.2.27</ecNumber>
    </recommendedName>
</protein>
<sequence length="284" mass="31757">MGGPEGRSEPADAEVDMPALEEAEPSQSRSTLPTTNLVTLFECPVCFDYVLPPIFQCHSGHLVCGHCRPKLTGCPICRGPLGTIRNLAMEKVASSVLFPCKFTSFGCGLTLSPAEKPEHEELCEFRPYSCPCPGTCCHWQGQLNAVMHHLTSHHRPITTVQGEDVIFLATNIHITGAIDWVMMQACFGHHFLLILQKMDKYEGYRQYFAFVQLIGTRNEADKFNYRMELNSPPRRMAWEARVRSIHEGIAATIRNSDCLVFDTDIIEFFAVSGSLGINVTISRF</sequence>
<dbReference type="PANTHER" id="PTHR45877:SF7">
    <property type="entry name" value="E3 UBIQUITIN-PROTEIN LIGASE SIAH1"/>
    <property type="match status" value="1"/>
</dbReference>
<dbReference type="GO" id="GO:0008270">
    <property type="term" value="F:zinc ion binding"/>
    <property type="evidence" value="ECO:0007669"/>
    <property type="project" value="UniProtKB-KW"/>
</dbReference>
<dbReference type="SUPFAM" id="SSF57850">
    <property type="entry name" value="RING/U-box"/>
    <property type="match status" value="1"/>
</dbReference>
<gene>
    <name evidence="14" type="primary">LOC103122361</name>
</gene>
<dbReference type="PANTHER" id="PTHR45877">
    <property type="entry name" value="E3 UBIQUITIN-PROTEIN LIGASE SIAH2"/>
    <property type="match status" value="1"/>
</dbReference>
<keyword evidence="6 9" id="KW-0863">Zinc-finger</keyword>
<proteinExistence type="inferred from homology"/>